<name>A0A3N4IGX5_ASCIM</name>
<proteinExistence type="predicted"/>
<evidence type="ECO:0000313" key="1">
    <source>
        <dbReference type="EMBL" id="RPA85079.1"/>
    </source>
</evidence>
<dbReference type="AlphaFoldDB" id="A0A3N4IGX5"/>
<protein>
    <submittedName>
        <fullName evidence="1">Uncharacterized protein</fullName>
    </submittedName>
</protein>
<organism evidence="1 2">
    <name type="scientific">Ascobolus immersus RN42</name>
    <dbReference type="NCBI Taxonomy" id="1160509"/>
    <lineage>
        <taxon>Eukaryota</taxon>
        <taxon>Fungi</taxon>
        <taxon>Dikarya</taxon>
        <taxon>Ascomycota</taxon>
        <taxon>Pezizomycotina</taxon>
        <taxon>Pezizomycetes</taxon>
        <taxon>Pezizales</taxon>
        <taxon>Ascobolaceae</taxon>
        <taxon>Ascobolus</taxon>
    </lineage>
</organism>
<sequence length="178" mass="20358">MVVGNDYGPALVLAATFYCEILSVDILDGAFGSLAVTPDNAPYLENWQERAPLGRIDELNPAPKRIAIRSMRPLEVGAFDDHCDHSISLLHNFALEVFRRFTKPFDHTYGIHHRQWFEVRPQPQLFTIKEAALVRINQPRILRSFRRPVVPLNMEPRYQMEVWFGSAVDSGESLSLQP</sequence>
<dbReference type="Proteomes" id="UP000275078">
    <property type="component" value="Unassembled WGS sequence"/>
</dbReference>
<reference evidence="1 2" key="1">
    <citation type="journal article" date="2018" name="Nat. Ecol. Evol.">
        <title>Pezizomycetes genomes reveal the molecular basis of ectomycorrhizal truffle lifestyle.</title>
        <authorList>
            <person name="Murat C."/>
            <person name="Payen T."/>
            <person name="Noel B."/>
            <person name="Kuo A."/>
            <person name="Morin E."/>
            <person name="Chen J."/>
            <person name="Kohler A."/>
            <person name="Krizsan K."/>
            <person name="Balestrini R."/>
            <person name="Da Silva C."/>
            <person name="Montanini B."/>
            <person name="Hainaut M."/>
            <person name="Levati E."/>
            <person name="Barry K.W."/>
            <person name="Belfiori B."/>
            <person name="Cichocki N."/>
            <person name="Clum A."/>
            <person name="Dockter R.B."/>
            <person name="Fauchery L."/>
            <person name="Guy J."/>
            <person name="Iotti M."/>
            <person name="Le Tacon F."/>
            <person name="Lindquist E.A."/>
            <person name="Lipzen A."/>
            <person name="Malagnac F."/>
            <person name="Mello A."/>
            <person name="Molinier V."/>
            <person name="Miyauchi S."/>
            <person name="Poulain J."/>
            <person name="Riccioni C."/>
            <person name="Rubini A."/>
            <person name="Sitrit Y."/>
            <person name="Splivallo R."/>
            <person name="Traeger S."/>
            <person name="Wang M."/>
            <person name="Zifcakova L."/>
            <person name="Wipf D."/>
            <person name="Zambonelli A."/>
            <person name="Paolocci F."/>
            <person name="Nowrousian M."/>
            <person name="Ottonello S."/>
            <person name="Baldrian P."/>
            <person name="Spatafora J.W."/>
            <person name="Henrissat B."/>
            <person name="Nagy L.G."/>
            <person name="Aury J.M."/>
            <person name="Wincker P."/>
            <person name="Grigoriev I.V."/>
            <person name="Bonfante P."/>
            <person name="Martin F.M."/>
        </authorList>
    </citation>
    <scope>NUCLEOTIDE SEQUENCE [LARGE SCALE GENOMIC DNA]</scope>
    <source>
        <strain evidence="1 2">RN42</strain>
    </source>
</reference>
<evidence type="ECO:0000313" key="2">
    <source>
        <dbReference type="Proteomes" id="UP000275078"/>
    </source>
</evidence>
<keyword evidence="2" id="KW-1185">Reference proteome</keyword>
<dbReference type="EMBL" id="ML119655">
    <property type="protein sequence ID" value="RPA85079.1"/>
    <property type="molecule type" value="Genomic_DNA"/>
</dbReference>
<accession>A0A3N4IGX5</accession>
<gene>
    <name evidence="1" type="ORF">BJ508DRAFT_322906</name>
</gene>